<reference evidence="1 2" key="1">
    <citation type="submission" date="2023-03" db="EMBL/GenBank/DDBJ databases">
        <title>Isolation and description of six Streptomyces strains from soil environments, able to metabolize different microbial glucans.</title>
        <authorList>
            <person name="Widen T."/>
            <person name="Larsbrink J."/>
        </authorList>
    </citation>
    <scope>NUCLEOTIDE SEQUENCE [LARGE SCALE GENOMIC DNA]</scope>
    <source>
        <strain evidence="1 2">Mut1</strain>
    </source>
</reference>
<keyword evidence="2" id="KW-1185">Reference proteome</keyword>
<protein>
    <recommendedName>
        <fullName evidence="3">DUF416 family protein</fullName>
    </recommendedName>
</protein>
<proteinExistence type="predicted"/>
<sequence length="203" mass="22372">MEEVDFSHEALVRELGEASPESHKIAAAMCVYRVMPVLERRIGSGAASAVPAGTWSPAMVAGEIFPILEVLRAGLDAGTDEELAEEDEEIEEVFAMSSEMVLRAFAEDFEISRWSDWCSSLCLDVHQAFDALVEEADQEPRFYPAGQYPDLTELQACELEDQVRILRLLRHRSQTNDMDVVGIVEAGKARVAASLEQILEGGA</sequence>
<evidence type="ECO:0000313" key="1">
    <source>
        <dbReference type="EMBL" id="WLQ35735.1"/>
    </source>
</evidence>
<dbReference type="EMBL" id="CP120997">
    <property type="protein sequence ID" value="WLQ35735.1"/>
    <property type="molecule type" value="Genomic_DNA"/>
</dbReference>
<dbReference type="RefSeq" id="WP_306056580.1">
    <property type="nucleotide sequence ID" value="NZ_CP120997.1"/>
</dbReference>
<organism evidence="1 2">
    <name type="scientific">Streptomyces castrisilvae</name>
    <dbReference type="NCBI Taxonomy" id="3033811"/>
    <lineage>
        <taxon>Bacteria</taxon>
        <taxon>Bacillati</taxon>
        <taxon>Actinomycetota</taxon>
        <taxon>Actinomycetes</taxon>
        <taxon>Kitasatosporales</taxon>
        <taxon>Streptomycetaceae</taxon>
        <taxon>Streptomyces</taxon>
    </lineage>
</organism>
<evidence type="ECO:0000313" key="2">
    <source>
        <dbReference type="Proteomes" id="UP001239522"/>
    </source>
</evidence>
<name>A0ABY9HMH2_9ACTN</name>
<dbReference type="Proteomes" id="UP001239522">
    <property type="component" value="Chromosome"/>
</dbReference>
<evidence type="ECO:0008006" key="3">
    <source>
        <dbReference type="Google" id="ProtNLM"/>
    </source>
</evidence>
<accession>A0ABY9HMH2</accession>
<gene>
    <name evidence="1" type="ORF">P8A18_20950</name>
</gene>